<keyword evidence="8" id="KW-1185">Reference proteome</keyword>
<dbReference type="PANTHER" id="PTHR10283:SF82">
    <property type="entry name" value="SOLUTE CARRIER FAMILY 13 MEMBER 2"/>
    <property type="match status" value="1"/>
</dbReference>
<dbReference type="NCBIfam" id="TIGR00785">
    <property type="entry name" value="dass"/>
    <property type="match status" value="1"/>
</dbReference>
<dbReference type="OrthoDB" id="6493944at2759"/>
<comment type="similarity">
    <text evidence="2">Belongs to the SLC13A/DASS transporter (TC 2.A.47) family. NADC subfamily.</text>
</comment>
<evidence type="ECO:0008006" key="9">
    <source>
        <dbReference type="Google" id="ProtNLM"/>
    </source>
</evidence>
<feature type="transmembrane region" description="Helical" evidence="6">
    <location>
        <begin position="353"/>
        <end position="371"/>
    </location>
</feature>
<organism evidence="7 8">
    <name type="scientific">Tigriopus californicus</name>
    <name type="common">Marine copepod</name>
    <dbReference type="NCBI Taxonomy" id="6832"/>
    <lineage>
        <taxon>Eukaryota</taxon>
        <taxon>Metazoa</taxon>
        <taxon>Ecdysozoa</taxon>
        <taxon>Arthropoda</taxon>
        <taxon>Crustacea</taxon>
        <taxon>Multicrustacea</taxon>
        <taxon>Hexanauplia</taxon>
        <taxon>Copepoda</taxon>
        <taxon>Harpacticoida</taxon>
        <taxon>Harpacticidae</taxon>
        <taxon>Tigriopus</taxon>
    </lineage>
</organism>
<feature type="transmembrane region" description="Helical" evidence="6">
    <location>
        <begin position="423"/>
        <end position="451"/>
    </location>
</feature>
<gene>
    <name evidence="7" type="ORF">TCAL_06174</name>
</gene>
<dbReference type="CDD" id="cd01115">
    <property type="entry name" value="SLC13_permease"/>
    <property type="match status" value="1"/>
</dbReference>
<accession>A0A553PLC4</accession>
<name>A0A553PLC4_TIGCA</name>
<dbReference type="EMBL" id="VCGU01000003">
    <property type="protein sequence ID" value="TRY78487.1"/>
    <property type="molecule type" value="Genomic_DNA"/>
</dbReference>
<sequence>MKLWKLYLIILIPIVLSPLAFLDFTPYNLAPQGARCAYVVVTMAIYWLLELLPLPVTALVPVVMFPFLGVLGTTDVCLCYFEPVNMLMVGGLIVAIAIEECGLHRRIALKIMLSVGTGPRALLYGFMLTTMFLSMWLSSIAVTVMMIPIALVVLDETQDDGDSKRSREFRKMLLLSVAYSANIGGTGTMTGSTPNLALMGFLEKQSEDLASGLNFSTWFALAMPGMVLNLHIAYIWLQIVFLPWPWKREKQSKNETIQVSLQRHYQELGRFSATEIAVTCCFVAMVLLWFLRSPEFMPGWADLFSWTEVNGKKIGIGNATPVILVAILLFVIQTRSNGVWKPILDWKTVQGKLPWGLIILLGGGFAMAEASERSCLSYWIGTRLSLLGDVFDSWVLVIIICILVSFITEVTSNTATANVILPILIQLSISLGLSPVYLAFPAAITCSYAFMLPVATPPNAMAFDAAGNLKTQVMFCIGIVINLACVLTTFLTIQFYAPLILDMDITPELGNGTETNPNICATILAKLS</sequence>
<dbReference type="OMA" id="AINTWAM"/>
<dbReference type="GO" id="GO:0005886">
    <property type="term" value="C:plasma membrane"/>
    <property type="evidence" value="ECO:0007669"/>
    <property type="project" value="TreeGrafter"/>
</dbReference>
<evidence type="ECO:0000256" key="3">
    <source>
        <dbReference type="ARBA" id="ARBA00022692"/>
    </source>
</evidence>
<evidence type="ECO:0000256" key="1">
    <source>
        <dbReference type="ARBA" id="ARBA00004141"/>
    </source>
</evidence>
<evidence type="ECO:0000256" key="2">
    <source>
        <dbReference type="ARBA" id="ARBA00006772"/>
    </source>
</evidence>
<protein>
    <recommendedName>
        <fullName evidence="9">Citrate transporter-like domain-containing protein</fullName>
    </recommendedName>
</protein>
<evidence type="ECO:0000256" key="4">
    <source>
        <dbReference type="ARBA" id="ARBA00022989"/>
    </source>
</evidence>
<evidence type="ECO:0000313" key="8">
    <source>
        <dbReference type="Proteomes" id="UP000318571"/>
    </source>
</evidence>
<feature type="transmembrane region" description="Helical" evidence="6">
    <location>
        <begin position="174"/>
        <end position="198"/>
    </location>
</feature>
<feature type="transmembrane region" description="Helical" evidence="6">
    <location>
        <begin position="271"/>
        <end position="291"/>
    </location>
</feature>
<dbReference type="PANTHER" id="PTHR10283">
    <property type="entry name" value="SOLUTE CARRIER FAMILY 13 MEMBER"/>
    <property type="match status" value="1"/>
</dbReference>
<comment type="subcellular location">
    <subcellularLocation>
        <location evidence="1">Membrane</location>
        <topology evidence="1">Multi-pass membrane protein</topology>
    </subcellularLocation>
</comment>
<feature type="transmembrane region" description="Helical" evidence="6">
    <location>
        <begin position="6"/>
        <end position="24"/>
    </location>
</feature>
<feature type="transmembrane region" description="Helical" evidence="6">
    <location>
        <begin position="218"/>
        <end position="244"/>
    </location>
</feature>
<evidence type="ECO:0000256" key="6">
    <source>
        <dbReference type="SAM" id="Phobius"/>
    </source>
</evidence>
<keyword evidence="3 6" id="KW-0812">Transmembrane</keyword>
<dbReference type="GO" id="GO:0015137">
    <property type="term" value="F:citrate transmembrane transporter activity"/>
    <property type="evidence" value="ECO:0007669"/>
    <property type="project" value="TreeGrafter"/>
</dbReference>
<dbReference type="STRING" id="6832.A0A553PLC4"/>
<reference evidence="7 8" key="1">
    <citation type="journal article" date="2018" name="Nat. Ecol. Evol.">
        <title>Genomic signatures of mitonuclear coevolution across populations of Tigriopus californicus.</title>
        <authorList>
            <person name="Barreto F.S."/>
            <person name="Watson E.T."/>
            <person name="Lima T.G."/>
            <person name="Willett C.S."/>
            <person name="Edmands S."/>
            <person name="Li W."/>
            <person name="Burton R.S."/>
        </authorList>
    </citation>
    <scope>NUCLEOTIDE SEQUENCE [LARGE SCALE GENOMIC DNA]</scope>
    <source>
        <strain evidence="7 8">San Diego</strain>
    </source>
</reference>
<dbReference type="Proteomes" id="UP000318571">
    <property type="component" value="Chromosome 11"/>
</dbReference>
<dbReference type="GO" id="GO:0015141">
    <property type="term" value="F:succinate transmembrane transporter activity"/>
    <property type="evidence" value="ECO:0007669"/>
    <property type="project" value="TreeGrafter"/>
</dbReference>
<feature type="transmembrane region" description="Helical" evidence="6">
    <location>
        <begin position="80"/>
        <end position="98"/>
    </location>
</feature>
<evidence type="ECO:0000256" key="5">
    <source>
        <dbReference type="ARBA" id="ARBA00023136"/>
    </source>
</evidence>
<proteinExistence type="inferred from homology"/>
<feature type="transmembrane region" description="Helical" evidence="6">
    <location>
        <begin position="471"/>
        <end position="493"/>
    </location>
</feature>
<comment type="caution">
    <text evidence="7">The sequence shown here is derived from an EMBL/GenBank/DDBJ whole genome shotgun (WGS) entry which is preliminary data.</text>
</comment>
<keyword evidence="4 6" id="KW-1133">Transmembrane helix</keyword>
<evidence type="ECO:0000313" key="7">
    <source>
        <dbReference type="EMBL" id="TRY78487.1"/>
    </source>
</evidence>
<feature type="transmembrane region" description="Helical" evidence="6">
    <location>
        <begin position="391"/>
        <end position="411"/>
    </location>
</feature>
<feature type="transmembrane region" description="Helical" evidence="6">
    <location>
        <begin position="133"/>
        <end position="154"/>
    </location>
</feature>
<keyword evidence="5 6" id="KW-0472">Membrane</keyword>
<dbReference type="Pfam" id="PF00939">
    <property type="entry name" value="Na_sulph_symp"/>
    <property type="match status" value="1"/>
</dbReference>
<dbReference type="AlphaFoldDB" id="A0A553PLC4"/>
<feature type="transmembrane region" description="Helical" evidence="6">
    <location>
        <begin position="36"/>
        <end position="60"/>
    </location>
</feature>
<dbReference type="InterPro" id="IPR001898">
    <property type="entry name" value="SLC13A/DASS"/>
</dbReference>
<feature type="transmembrane region" description="Helical" evidence="6">
    <location>
        <begin position="314"/>
        <end position="332"/>
    </location>
</feature>